<keyword evidence="3" id="KW-1185">Reference proteome</keyword>
<evidence type="ECO:0000313" key="3">
    <source>
        <dbReference type="Proteomes" id="UP000799428"/>
    </source>
</evidence>
<organism evidence="2 3">
    <name type="scientific">Pleomassaria siparia CBS 279.74</name>
    <dbReference type="NCBI Taxonomy" id="1314801"/>
    <lineage>
        <taxon>Eukaryota</taxon>
        <taxon>Fungi</taxon>
        <taxon>Dikarya</taxon>
        <taxon>Ascomycota</taxon>
        <taxon>Pezizomycotina</taxon>
        <taxon>Dothideomycetes</taxon>
        <taxon>Pleosporomycetidae</taxon>
        <taxon>Pleosporales</taxon>
        <taxon>Pleomassariaceae</taxon>
        <taxon>Pleomassaria</taxon>
    </lineage>
</organism>
<evidence type="ECO:0000313" key="2">
    <source>
        <dbReference type="EMBL" id="KAF2709667.1"/>
    </source>
</evidence>
<sequence>MQMSMVGPATVIYMYTVANAMKRLLWEQWDSGTATRASECPACLPSKGILHDWGWREARTETRRLDDQGGEGTMGDGLAAGPGSPTYGRRPRTESYSTCRRVDKVTAKRYLYSVGWPSNARLRDESQRVFLLLACHDFYQGRREMRLAATIIHTVAFGDRRGECHGKALVSTRRAADEEITNHALFGLCRCEGLRRRTGGAHLLLWVGGVTMRGLPHIISLDIPRYHLISGSRPPRDERGTYSINTFSARCRRSMERAISWVSTRAVKSYVTNDGRRSDHLRRHLRLCPQPPGHEIKPSKRQFQQCYRFAAQRHDCL</sequence>
<name>A0A6G1KBC8_9PLEO</name>
<accession>A0A6G1KBC8</accession>
<dbReference type="Proteomes" id="UP000799428">
    <property type="component" value="Unassembled WGS sequence"/>
</dbReference>
<dbReference type="EMBL" id="MU005770">
    <property type="protein sequence ID" value="KAF2709667.1"/>
    <property type="molecule type" value="Genomic_DNA"/>
</dbReference>
<protein>
    <submittedName>
        <fullName evidence="2">Uncharacterized protein</fullName>
    </submittedName>
</protein>
<evidence type="ECO:0000256" key="1">
    <source>
        <dbReference type="SAM" id="MobiDB-lite"/>
    </source>
</evidence>
<feature type="region of interest" description="Disordered" evidence="1">
    <location>
        <begin position="62"/>
        <end position="93"/>
    </location>
</feature>
<feature type="compositionally biased region" description="Gly residues" evidence="1">
    <location>
        <begin position="70"/>
        <end position="80"/>
    </location>
</feature>
<proteinExistence type="predicted"/>
<dbReference type="AlphaFoldDB" id="A0A6G1KBC8"/>
<reference evidence="2" key="1">
    <citation type="journal article" date="2020" name="Stud. Mycol.">
        <title>101 Dothideomycetes genomes: a test case for predicting lifestyles and emergence of pathogens.</title>
        <authorList>
            <person name="Haridas S."/>
            <person name="Albert R."/>
            <person name="Binder M."/>
            <person name="Bloem J."/>
            <person name="Labutti K."/>
            <person name="Salamov A."/>
            <person name="Andreopoulos B."/>
            <person name="Baker S."/>
            <person name="Barry K."/>
            <person name="Bills G."/>
            <person name="Bluhm B."/>
            <person name="Cannon C."/>
            <person name="Castanera R."/>
            <person name="Culley D."/>
            <person name="Daum C."/>
            <person name="Ezra D."/>
            <person name="Gonzalez J."/>
            <person name="Henrissat B."/>
            <person name="Kuo A."/>
            <person name="Liang C."/>
            <person name="Lipzen A."/>
            <person name="Lutzoni F."/>
            <person name="Magnuson J."/>
            <person name="Mondo S."/>
            <person name="Nolan M."/>
            <person name="Ohm R."/>
            <person name="Pangilinan J."/>
            <person name="Park H.-J."/>
            <person name="Ramirez L."/>
            <person name="Alfaro M."/>
            <person name="Sun H."/>
            <person name="Tritt A."/>
            <person name="Yoshinaga Y."/>
            <person name="Zwiers L.-H."/>
            <person name="Turgeon B."/>
            <person name="Goodwin S."/>
            <person name="Spatafora J."/>
            <person name="Crous P."/>
            <person name="Grigoriev I."/>
        </authorList>
    </citation>
    <scope>NUCLEOTIDE SEQUENCE</scope>
    <source>
        <strain evidence="2">CBS 279.74</strain>
    </source>
</reference>
<gene>
    <name evidence="2" type="ORF">K504DRAFT_279515</name>
</gene>